<dbReference type="Gene3D" id="3.50.50.60">
    <property type="entry name" value="FAD/NAD(P)-binding domain"/>
    <property type="match status" value="2"/>
</dbReference>
<dbReference type="Proteomes" id="UP001079657">
    <property type="component" value="Unassembled WGS sequence"/>
</dbReference>
<dbReference type="PIRSF" id="PIRSF038984">
    <property type="entry name" value="FAD_binding_protein"/>
    <property type="match status" value="1"/>
</dbReference>
<dbReference type="EMBL" id="JAPQES010000018">
    <property type="protein sequence ID" value="MCY6372814.1"/>
    <property type="molecule type" value="Genomic_DNA"/>
</dbReference>
<evidence type="ECO:0000313" key="5">
    <source>
        <dbReference type="EMBL" id="MCY6372814.1"/>
    </source>
</evidence>
<reference evidence="5" key="1">
    <citation type="submission" date="2022-12" db="EMBL/GenBank/DDBJ databases">
        <authorList>
            <person name="Wang J."/>
        </authorList>
    </citation>
    <scope>NUCLEOTIDE SEQUENCE</scope>
    <source>
        <strain evidence="5">HY-42-06</strain>
    </source>
</reference>
<keyword evidence="1" id="KW-0479">Metal-binding</keyword>
<protein>
    <submittedName>
        <fullName evidence="5">FAD-dependent oxidoreductase</fullName>
    </submittedName>
</protein>
<comment type="caution">
    <text evidence="5">The sequence shown here is derived from an EMBL/GenBank/DDBJ whole genome shotgun (WGS) entry which is preliminary data.</text>
</comment>
<dbReference type="InterPro" id="IPR049516">
    <property type="entry name" value="FAD-depend_C"/>
</dbReference>
<evidence type="ECO:0000259" key="4">
    <source>
        <dbReference type="Pfam" id="PF21688"/>
    </source>
</evidence>
<evidence type="ECO:0000256" key="3">
    <source>
        <dbReference type="ARBA" id="ARBA00023014"/>
    </source>
</evidence>
<gene>
    <name evidence="5" type="ORF">OXH55_19730</name>
</gene>
<dbReference type="InterPro" id="IPR028348">
    <property type="entry name" value="FAD-binding_protein"/>
</dbReference>
<dbReference type="PANTHER" id="PTHR43106">
    <property type="entry name" value="DEHYDROGENASE-RELATED"/>
    <property type="match status" value="1"/>
</dbReference>
<dbReference type="RefSeq" id="WP_268051878.1">
    <property type="nucleotide sequence ID" value="NZ_JAPQES010000018.1"/>
</dbReference>
<name>A0ABT4CUR3_9CLOT</name>
<sequence>MVGAGIAGIFAAYELNKINPSSNILIIEKGKEIKKRVCPIKEQSIEKCNNCRICHIKCGWGGVGKCEGKYNYTNNFGGDLYKYIGHKKALELMNYVDKINCNFGDRLANTYSTYNKELEVKAEEYGLKLLHTKVRHLGTLKTEEILLNMYNYLKDKVEIIFDTEVINIISKGKENDSFTVETQNRTYYSNKLILATGISSSNWTKEQCTSLDIKVREQGAAIGLRLEVPASIFKKVIDSTYEAKFSYRTEKTKDFIITYCMNPWGRVITKHTNGMIMVDGQNYLESNEPTNNINFTLFVSDYFKSEDNIIYSKEFADSVIKVVNSTGGGVLVQRFGDMIKGKVTSYNEINNNTTKPTLDATPFDLNLVIPKRLLNDIIEMIYVLDKMVKGIADENTLVYAAETKYYNPLVQVNENLETKVKDLYMAGDCSGITHSLSQAAASGIYVGKNIGING</sequence>
<keyword evidence="6" id="KW-1185">Reference proteome</keyword>
<accession>A0ABT4CUR3</accession>
<evidence type="ECO:0000256" key="1">
    <source>
        <dbReference type="ARBA" id="ARBA00022723"/>
    </source>
</evidence>
<dbReference type="PANTHER" id="PTHR43106:SF1">
    <property type="entry name" value="DEHYDROGENASE-RELATED"/>
    <property type="match status" value="1"/>
</dbReference>
<organism evidence="5 6">
    <name type="scientific">Clostridium ganghwense</name>
    <dbReference type="NCBI Taxonomy" id="312089"/>
    <lineage>
        <taxon>Bacteria</taxon>
        <taxon>Bacillati</taxon>
        <taxon>Bacillota</taxon>
        <taxon>Clostridia</taxon>
        <taxon>Eubacteriales</taxon>
        <taxon>Clostridiaceae</taxon>
        <taxon>Clostridium</taxon>
    </lineage>
</organism>
<keyword evidence="3" id="KW-0411">Iron-sulfur</keyword>
<evidence type="ECO:0000256" key="2">
    <source>
        <dbReference type="ARBA" id="ARBA00023004"/>
    </source>
</evidence>
<dbReference type="InterPro" id="IPR017900">
    <property type="entry name" value="4Fe4S_Fe_S_CS"/>
</dbReference>
<dbReference type="Pfam" id="PF21688">
    <property type="entry name" value="FAD-depend_C"/>
    <property type="match status" value="1"/>
</dbReference>
<proteinExistence type="predicted"/>
<feature type="domain" description="FAD-dependent protein C-terminal" evidence="4">
    <location>
        <begin position="242"/>
        <end position="404"/>
    </location>
</feature>
<evidence type="ECO:0000313" key="6">
    <source>
        <dbReference type="Proteomes" id="UP001079657"/>
    </source>
</evidence>
<dbReference type="PROSITE" id="PS00198">
    <property type="entry name" value="4FE4S_FER_1"/>
    <property type="match status" value="1"/>
</dbReference>
<keyword evidence="2" id="KW-0408">Iron</keyword>
<dbReference type="InterPro" id="IPR036188">
    <property type="entry name" value="FAD/NAD-bd_sf"/>
</dbReference>
<dbReference type="SUPFAM" id="SSF51905">
    <property type="entry name" value="FAD/NAD(P)-binding domain"/>
    <property type="match status" value="1"/>
</dbReference>